<dbReference type="InterPro" id="IPR036259">
    <property type="entry name" value="MFS_trans_sf"/>
</dbReference>
<protein>
    <submittedName>
        <fullName evidence="6">YbfB/YjiJ family MFS transporter</fullName>
    </submittedName>
</protein>
<dbReference type="RefSeq" id="WP_119777936.1">
    <property type="nucleotide sequence ID" value="NZ_QYUK01000011.1"/>
</dbReference>
<reference evidence="6 7" key="1">
    <citation type="submission" date="2018-09" db="EMBL/GenBank/DDBJ databases">
        <authorList>
            <person name="Zhu H."/>
        </authorList>
    </citation>
    <scope>NUCLEOTIDE SEQUENCE [LARGE SCALE GENOMIC DNA]</scope>
    <source>
        <strain evidence="6 7">K1W22B-8</strain>
    </source>
</reference>
<evidence type="ECO:0000256" key="2">
    <source>
        <dbReference type="ARBA" id="ARBA00022989"/>
    </source>
</evidence>
<evidence type="ECO:0000256" key="4">
    <source>
        <dbReference type="SAM" id="Phobius"/>
    </source>
</evidence>
<keyword evidence="1 4" id="KW-0812">Transmembrane</keyword>
<feature type="transmembrane region" description="Helical" evidence="4">
    <location>
        <begin position="17"/>
        <end position="38"/>
    </location>
</feature>
<keyword evidence="2 4" id="KW-1133">Transmembrane helix</keyword>
<evidence type="ECO:0000256" key="1">
    <source>
        <dbReference type="ARBA" id="ARBA00022692"/>
    </source>
</evidence>
<dbReference type="PANTHER" id="PTHR23537:SF1">
    <property type="entry name" value="SUGAR TRANSPORTER"/>
    <property type="match status" value="1"/>
</dbReference>
<feature type="transmembrane region" description="Helical" evidence="4">
    <location>
        <begin position="339"/>
        <end position="357"/>
    </location>
</feature>
<dbReference type="Proteomes" id="UP000284605">
    <property type="component" value="Unassembled WGS sequence"/>
</dbReference>
<accession>A0A418WBE9</accession>
<organism evidence="6 7">
    <name type="scientific">Oleomonas cavernae</name>
    <dbReference type="NCBI Taxonomy" id="2320859"/>
    <lineage>
        <taxon>Bacteria</taxon>
        <taxon>Pseudomonadati</taxon>
        <taxon>Pseudomonadota</taxon>
        <taxon>Alphaproteobacteria</taxon>
        <taxon>Acetobacterales</taxon>
        <taxon>Acetobacteraceae</taxon>
        <taxon>Oleomonas</taxon>
    </lineage>
</organism>
<dbReference type="OrthoDB" id="9797953at2"/>
<feature type="transmembrane region" description="Helical" evidence="4">
    <location>
        <begin position="85"/>
        <end position="105"/>
    </location>
</feature>
<dbReference type="SUPFAM" id="SSF103473">
    <property type="entry name" value="MFS general substrate transporter"/>
    <property type="match status" value="1"/>
</dbReference>
<evidence type="ECO:0000313" key="6">
    <source>
        <dbReference type="EMBL" id="RJF87294.1"/>
    </source>
</evidence>
<feature type="transmembrane region" description="Helical" evidence="4">
    <location>
        <begin position="176"/>
        <end position="194"/>
    </location>
</feature>
<keyword evidence="3 4" id="KW-0472">Membrane</keyword>
<dbReference type="Gene3D" id="1.20.1250.20">
    <property type="entry name" value="MFS general substrate transporter like domains"/>
    <property type="match status" value="2"/>
</dbReference>
<comment type="caution">
    <text evidence="6">The sequence shown here is derived from an EMBL/GenBank/DDBJ whole genome shotgun (WGS) entry which is preliminary data.</text>
</comment>
<proteinExistence type="predicted"/>
<feature type="transmembrane region" description="Helical" evidence="4">
    <location>
        <begin position="377"/>
        <end position="397"/>
    </location>
</feature>
<dbReference type="PROSITE" id="PS50850">
    <property type="entry name" value="MFS"/>
    <property type="match status" value="1"/>
</dbReference>
<evidence type="ECO:0000256" key="3">
    <source>
        <dbReference type="ARBA" id="ARBA00023136"/>
    </source>
</evidence>
<feature type="transmembrane region" description="Helical" evidence="4">
    <location>
        <begin position="222"/>
        <end position="245"/>
    </location>
</feature>
<feature type="transmembrane region" description="Helical" evidence="4">
    <location>
        <begin position="284"/>
        <end position="303"/>
    </location>
</feature>
<dbReference type="PANTHER" id="PTHR23537">
    <property type="match status" value="1"/>
</dbReference>
<gene>
    <name evidence="6" type="ORF">D3874_09855</name>
</gene>
<dbReference type="EMBL" id="QYUK01000011">
    <property type="protein sequence ID" value="RJF87294.1"/>
    <property type="molecule type" value="Genomic_DNA"/>
</dbReference>
<name>A0A418WBE9_9PROT</name>
<feature type="transmembrane region" description="Helical" evidence="4">
    <location>
        <begin position="251"/>
        <end position="272"/>
    </location>
</feature>
<evidence type="ECO:0000313" key="7">
    <source>
        <dbReference type="Proteomes" id="UP000284605"/>
    </source>
</evidence>
<sequence>MVSIQSGSRAERPIKPLTVGLTGALALAVAMGIGRFAFTPLLPMMLADKLVDLPGGGWLATANYLGYLLGALLCMILPRFADAAAMVRLGLAGTIVVTLGMALPWPDLWPVLRFLAGVMSAFVFIFTSGWCVARLARLDAQAMGALIFIGPGLGIILSGLMTSGMVALHWTASTGWAVLGLLALVLTVVVWPVFRGGEHVGIPAPGQGAGVPARGSRVEQGLFTLAYGLAGLGYIITATFLPVIAREALPGSIWLDLFWPVFGLGIMLGAVISTRIPVRVDPRLMLIGLYLLQAAGVMMALWLPSAMGFALGSLMVGVPMTAITFFAMQIVRRLRPDGVAAFMGLLTVLYGLGQIAGPPLAAALLARADSHAQGFALSLECAALSLVIGVLIYLWLIRAYPAKQEGH</sequence>
<feature type="transmembrane region" description="Helical" evidence="4">
    <location>
        <begin position="111"/>
        <end position="133"/>
    </location>
</feature>
<evidence type="ECO:0000259" key="5">
    <source>
        <dbReference type="PROSITE" id="PS50850"/>
    </source>
</evidence>
<dbReference type="GO" id="GO:0022857">
    <property type="term" value="F:transmembrane transporter activity"/>
    <property type="evidence" value="ECO:0007669"/>
    <property type="project" value="InterPro"/>
</dbReference>
<dbReference type="GO" id="GO:0005886">
    <property type="term" value="C:plasma membrane"/>
    <property type="evidence" value="ECO:0007669"/>
    <property type="project" value="TreeGrafter"/>
</dbReference>
<feature type="domain" description="Major facilitator superfamily (MFS) profile" evidence="5">
    <location>
        <begin position="219"/>
        <end position="407"/>
    </location>
</feature>
<dbReference type="Pfam" id="PF06779">
    <property type="entry name" value="MFS_4"/>
    <property type="match status" value="1"/>
</dbReference>
<feature type="transmembrane region" description="Helical" evidence="4">
    <location>
        <begin position="58"/>
        <end position="78"/>
    </location>
</feature>
<feature type="transmembrane region" description="Helical" evidence="4">
    <location>
        <begin position="145"/>
        <end position="170"/>
    </location>
</feature>
<dbReference type="InterPro" id="IPR020846">
    <property type="entry name" value="MFS_dom"/>
</dbReference>
<keyword evidence="7" id="KW-1185">Reference proteome</keyword>
<dbReference type="InterPro" id="IPR010645">
    <property type="entry name" value="MFS_4"/>
</dbReference>
<feature type="transmembrane region" description="Helical" evidence="4">
    <location>
        <begin position="309"/>
        <end position="327"/>
    </location>
</feature>
<dbReference type="AlphaFoldDB" id="A0A418WBE9"/>